<protein>
    <submittedName>
        <fullName evidence="3">Hemin ABC transporter substrate-binding protein</fullName>
    </submittedName>
</protein>
<dbReference type="InterPro" id="IPR050902">
    <property type="entry name" value="ABC_Transporter_SBP"/>
</dbReference>
<sequence>MKSWFALLSTLPLVAFAATQEKIVTLGGDVTEIVYALGAQSSLVARDSTSQWPQAANDLPDVGYLRQLNAEGILSMRPTLVLASAQAQPSLALKQVEQSRVRVVTVPASNALSVIDEKVRTIAEATHQQAQGEILRKTLRAELAALPGSSLNKRVLFILNHGGMTAMAAGQQTGADAAIRAAGLQNAMQGFSRYQPLSQEGVIASQPDLVVISQDGVRALGGEENLWTLPGLAQTPAGRNRQVLAIDDMALLGFSVRTPKAIQQLRAKAEQLP</sequence>
<accession>A0A9Q7K776</accession>
<gene>
    <name evidence="3" type="ORF">EKN29_00960</name>
</gene>
<dbReference type="InterPro" id="IPR002491">
    <property type="entry name" value="ABC_transptr_periplasmic_BD"/>
</dbReference>
<dbReference type="PROSITE" id="PS50983">
    <property type="entry name" value="FE_B12_PBP"/>
    <property type="match status" value="1"/>
</dbReference>
<dbReference type="Pfam" id="PF01497">
    <property type="entry name" value="Peripla_BP_2"/>
    <property type="match status" value="1"/>
</dbReference>
<dbReference type="AlphaFoldDB" id="A0A9Q7K776"/>
<proteinExistence type="predicted"/>
<keyword evidence="1" id="KW-0732">Signal</keyword>
<evidence type="ECO:0000313" key="4">
    <source>
        <dbReference type="Proteomes" id="UP000282263"/>
    </source>
</evidence>
<feature type="domain" description="Fe/B12 periplasmic-binding" evidence="2">
    <location>
        <begin position="22"/>
        <end position="273"/>
    </location>
</feature>
<dbReference type="CDD" id="cd01149">
    <property type="entry name" value="HutB"/>
    <property type="match status" value="1"/>
</dbReference>
<feature type="chain" id="PRO_5040322894" evidence="1">
    <location>
        <begin position="18"/>
        <end position="273"/>
    </location>
</feature>
<dbReference type="RefSeq" id="WP_126815372.1">
    <property type="nucleotide sequence ID" value="NZ_JAJHUL010000001.1"/>
</dbReference>
<evidence type="ECO:0000259" key="2">
    <source>
        <dbReference type="PROSITE" id="PS50983"/>
    </source>
</evidence>
<comment type="caution">
    <text evidence="3">The sequence shown here is derived from an EMBL/GenBank/DDBJ whole genome shotgun (WGS) entry which is preliminary data.</text>
</comment>
<reference evidence="3 4" key="1">
    <citation type="submission" date="2018-12" db="EMBL/GenBank/DDBJ databases">
        <title>The Batch Genome Submission of Enterobacter spp. strains.</title>
        <authorList>
            <person name="Wei L."/>
            <person name="Wu W."/>
            <person name="Lin J."/>
            <person name="Zhang X."/>
            <person name="Feng Y."/>
            <person name="Zong Z."/>
        </authorList>
    </citation>
    <scope>NUCLEOTIDE SEQUENCE [LARGE SCALE GENOMIC DNA]</scope>
    <source>
        <strain evidence="3 4">SCEM020047</strain>
    </source>
</reference>
<dbReference type="SUPFAM" id="SSF53807">
    <property type="entry name" value="Helical backbone' metal receptor"/>
    <property type="match status" value="1"/>
</dbReference>
<dbReference type="PANTHER" id="PTHR30535">
    <property type="entry name" value="VITAMIN B12-BINDING PROTEIN"/>
    <property type="match status" value="1"/>
</dbReference>
<dbReference type="Proteomes" id="UP000282263">
    <property type="component" value="Unassembled WGS sequence"/>
</dbReference>
<dbReference type="Gene3D" id="3.40.50.1980">
    <property type="entry name" value="Nitrogenase molybdenum iron protein domain"/>
    <property type="match status" value="2"/>
</dbReference>
<feature type="signal peptide" evidence="1">
    <location>
        <begin position="1"/>
        <end position="17"/>
    </location>
</feature>
<dbReference type="PANTHER" id="PTHR30535:SF4">
    <property type="entry name" value="HEMIN-BINDING PERIPLASMIC PROTEIN HMUT"/>
    <property type="match status" value="1"/>
</dbReference>
<dbReference type="EMBL" id="RXPP01000001">
    <property type="protein sequence ID" value="RTQ27006.1"/>
    <property type="molecule type" value="Genomic_DNA"/>
</dbReference>
<organism evidence="3 4">
    <name type="scientific">Enterobacter mori</name>
    <dbReference type="NCBI Taxonomy" id="539813"/>
    <lineage>
        <taxon>Bacteria</taxon>
        <taxon>Pseudomonadati</taxon>
        <taxon>Pseudomonadota</taxon>
        <taxon>Gammaproteobacteria</taxon>
        <taxon>Enterobacterales</taxon>
        <taxon>Enterobacteriaceae</taxon>
        <taxon>Enterobacter</taxon>
    </lineage>
</organism>
<evidence type="ECO:0000256" key="1">
    <source>
        <dbReference type="SAM" id="SignalP"/>
    </source>
</evidence>
<evidence type="ECO:0000313" key="3">
    <source>
        <dbReference type="EMBL" id="RTQ27006.1"/>
    </source>
</evidence>
<name>A0A9Q7K776_9ENTR</name>